<dbReference type="InterPro" id="IPR050592">
    <property type="entry name" value="GDSL_lipolytic_enzyme"/>
</dbReference>
<dbReference type="Pfam" id="PF00657">
    <property type="entry name" value="Lipase_GDSL"/>
    <property type="match status" value="1"/>
</dbReference>
<dbReference type="STRING" id="4232.A0A251VQC0"/>
<dbReference type="AlphaFoldDB" id="A0A251VQC0"/>
<dbReference type="PANTHER" id="PTHR45642">
    <property type="entry name" value="GDSL ESTERASE/LIPASE EXL3"/>
    <property type="match status" value="1"/>
</dbReference>
<comment type="similarity">
    <text evidence="1">Belongs to the 'GDSL' lipolytic enzyme family.</text>
</comment>
<keyword evidence="2" id="KW-0378">Hydrolase</keyword>
<reference evidence="3" key="1">
    <citation type="journal article" date="2017" name="Nature">
        <title>The sunflower genome provides insights into oil metabolism, flowering and Asterid evolution.</title>
        <authorList>
            <person name="Badouin H."/>
            <person name="Gouzy J."/>
            <person name="Grassa C.J."/>
            <person name="Murat F."/>
            <person name="Staton S.E."/>
            <person name="Cottret L."/>
            <person name="Lelandais-Briere C."/>
            <person name="Owens G.L."/>
            <person name="Carrere S."/>
            <person name="Mayjonade B."/>
            <person name="Legrand L."/>
            <person name="Gill N."/>
            <person name="Kane N.C."/>
            <person name="Bowers J.E."/>
            <person name="Hubner S."/>
            <person name="Bellec A."/>
            <person name="Berard A."/>
            <person name="Berges H."/>
            <person name="Blanchet N."/>
            <person name="Boniface M.C."/>
            <person name="Brunel D."/>
            <person name="Catrice O."/>
            <person name="Chaidir N."/>
            <person name="Claudel C."/>
            <person name="Donnadieu C."/>
            <person name="Faraut T."/>
            <person name="Fievet G."/>
            <person name="Helmstetter N."/>
            <person name="King M."/>
            <person name="Knapp S.J."/>
            <person name="Lai Z."/>
            <person name="Le Paslier M.C."/>
            <person name="Lippi Y."/>
            <person name="Lorenzon L."/>
            <person name="Mandel J.R."/>
            <person name="Marage G."/>
            <person name="Marchand G."/>
            <person name="Marquand E."/>
            <person name="Bret-Mestries E."/>
            <person name="Morien E."/>
            <person name="Nambeesan S."/>
            <person name="Nguyen T."/>
            <person name="Pegot-Espagnet P."/>
            <person name="Pouilly N."/>
            <person name="Raftis F."/>
            <person name="Sallet E."/>
            <person name="Schiex T."/>
            <person name="Thomas J."/>
            <person name="Vandecasteele C."/>
            <person name="Vares D."/>
            <person name="Vear F."/>
            <person name="Vautrin S."/>
            <person name="Crespi M."/>
            <person name="Mangin B."/>
            <person name="Burke J.M."/>
            <person name="Salse J."/>
            <person name="Munos S."/>
            <person name="Vincourt P."/>
            <person name="Rieseberg L.H."/>
            <person name="Langlade N.B."/>
        </authorList>
    </citation>
    <scope>NUCLEOTIDE SEQUENCE [LARGE SCALE GENOMIC DNA]</scope>
    <source>
        <strain evidence="3">cv. SF193</strain>
    </source>
</reference>
<evidence type="ECO:0000313" key="3">
    <source>
        <dbReference type="Proteomes" id="UP000215914"/>
    </source>
</evidence>
<sequence length="106" mass="11779">MMFNNKLNTTSQKLIARYPDLKHVVFDIYQPLLDMIQQPSDNGFLESKRGCCGTGTIETSLLCNAMSIGTCSNATGYVFWDGFHPSEAANQIMSQNLLRQGINLIS</sequence>
<dbReference type="SUPFAM" id="SSF52266">
    <property type="entry name" value="SGNH hydrolase"/>
    <property type="match status" value="1"/>
</dbReference>
<evidence type="ECO:0000313" key="2">
    <source>
        <dbReference type="EMBL" id="OTG37232.1"/>
    </source>
</evidence>
<dbReference type="GO" id="GO:0016788">
    <property type="term" value="F:hydrolase activity, acting on ester bonds"/>
    <property type="evidence" value="ECO:0007669"/>
    <property type="project" value="InterPro"/>
</dbReference>
<accession>A0A251VQC0</accession>
<proteinExistence type="inferred from homology"/>
<dbReference type="InParanoid" id="A0A251VQC0"/>
<name>A0A251VQC0_HELAN</name>
<dbReference type="Proteomes" id="UP000215914">
    <property type="component" value="Chromosome 1"/>
</dbReference>
<keyword evidence="3" id="KW-1185">Reference proteome</keyword>
<dbReference type="InterPro" id="IPR001087">
    <property type="entry name" value="GDSL"/>
</dbReference>
<dbReference type="InterPro" id="IPR036514">
    <property type="entry name" value="SGNH_hydro_sf"/>
</dbReference>
<organism evidence="2 3">
    <name type="scientific">Helianthus annuus</name>
    <name type="common">Common sunflower</name>
    <dbReference type="NCBI Taxonomy" id="4232"/>
    <lineage>
        <taxon>Eukaryota</taxon>
        <taxon>Viridiplantae</taxon>
        <taxon>Streptophyta</taxon>
        <taxon>Embryophyta</taxon>
        <taxon>Tracheophyta</taxon>
        <taxon>Spermatophyta</taxon>
        <taxon>Magnoliopsida</taxon>
        <taxon>eudicotyledons</taxon>
        <taxon>Gunneridae</taxon>
        <taxon>Pentapetalae</taxon>
        <taxon>asterids</taxon>
        <taxon>campanulids</taxon>
        <taxon>Asterales</taxon>
        <taxon>Asteraceae</taxon>
        <taxon>Asteroideae</taxon>
        <taxon>Heliantheae alliance</taxon>
        <taxon>Heliantheae</taxon>
        <taxon>Helianthus</taxon>
    </lineage>
</organism>
<dbReference type="Gene3D" id="3.40.50.1110">
    <property type="entry name" value="SGNH hydrolase"/>
    <property type="match status" value="1"/>
</dbReference>
<protein>
    <submittedName>
        <fullName evidence="2">Putative SGNH hydrolase-type esterase domain-containing protein</fullName>
    </submittedName>
</protein>
<dbReference type="OMA" id="CNAMSIG"/>
<dbReference type="PANTHER" id="PTHR45642:SF103">
    <property type="entry name" value="ZINC FINGER PROTEIN"/>
    <property type="match status" value="1"/>
</dbReference>
<dbReference type="EMBL" id="CM007890">
    <property type="protein sequence ID" value="OTG37232.1"/>
    <property type="molecule type" value="Genomic_DNA"/>
</dbReference>
<evidence type="ECO:0000256" key="1">
    <source>
        <dbReference type="ARBA" id="ARBA00008668"/>
    </source>
</evidence>
<gene>
    <name evidence="2" type="ORF">HannXRQ_Chr01g0016571</name>
</gene>